<gene>
    <name evidence="1" type="ORF">IZ6_20250</name>
</gene>
<dbReference type="KEGG" id="tso:IZ6_20250"/>
<protein>
    <submittedName>
        <fullName evidence="1">Transglutaminase</fullName>
    </submittedName>
</protein>
<dbReference type="InterPro" id="IPR010319">
    <property type="entry name" value="Transglutaminase-like_Cys_pept"/>
</dbReference>
<evidence type="ECO:0000313" key="2">
    <source>
        <dbReference type="Proteomes" id="UP000515317"/>
    </source>
</evidence>
<evidence type="ECO:0000313" key="1">
    <source>
        <dbReference type="EMBL" id="BCJ91290.1"/>
    </source>
</evidence>
<dbReference type="AlphaFoldDB" id="A0A6S6QW81"/>
<dbReference type="PANTHER" id="PTHR39327">
    <property type="match status" value="1"/>
</dbReference>
<dbReference type="RefSeq" id="WP_225873887.1">
    <property type="nucleotide sequence ID" value="NZ_AP023361.1"/>
</dbReference>
<accession>A0A6S6QW81</accession>
<dbReference type="Gene3D" id="3.10.620.30">
    <property type="match status" value="1"/>
</dbReference>
<dbReference type="EMBL" id="AP023361">
    <property type="protein sequence ID" value="BCJ91290.1"/>
    <property type="molecule type" value="Genomic_DNA"/>
</dbReference>
<dbReference type="Pfam" id="PF06035">
    <property type="entry name" value="Peptidase_C93"/>
    <property type="match status" value="1"/>
</dbReference>
<dbReference type="Proteomes" id="UP000515317">
    <property type="component" value="Chromosome"/>
</dbReference>
<reference evidence="1 2" key="1">
    <citation type="submission" date="2020-08" db="EMBL/GenBank/DDBJ databases">
        <title>Genome sequence of Rhizobiales bacterium strain IZ6.</title>
        <authorList>
            <person name="Nakai R."/>
            <person name="Naganuma T."/>
        </authorList>
    </citation>
    <scope>NUCLEOTIDE SEQUENCE [LARGE SCALE GENOMIC DNA]</scope>
    <source>
        <strain evidence="1 2">IZ6</strain>
    </source>
</reference>
<keyword evidence="2" id="KW-1185">Reference proteome</keyword>
<organism evidence="1 2">
    <name type="scientific">Terrihabitans soli</name>
    <dbReference type="NCBI Taxonomy" id="708113"/>
    <lineage>
        <taxon>Bacteria</taxon>
        <taxon>Pseudomonadati</taxon>
        <taxon>Pseudomonadota</taxon>
        <taxon>Alphaproteobacteria</taxon>
        <taxon>Hyphomicrobiales</taxon>
        <taxon>Terrihabitans</taxon>
    </lineage>
</organism>
<name>A0A6S6QW81_9HYPH</name>
<proteinExistence type="predicted"/>
<dbReference type="PANTHER" id="PTHR39327:SF1">
    <property type="entry name" value="BLR5470 PROTEIN"/>
    <property type="match status" value="1"/>
</dbReference>
<sequence>MPIGYALFCSNQPSECAGKGSKNARAALDSGRYTELDLVNRTVNERIAPVTDEELYGVAERWSYPVDRGDCEDYVLLKRRVLMDAGWDPSTLLITVVRDLKGAGHAVLTVVTDRGDYVLDNQQDGVLPWTQTGYEFVKRQSQADPKSWVFVGSGNAEGGVASTRR</sequence>